<feature type="domain" description="Galactokinase N-terminal" evidence="9">
    <location>
        <begin position="68"/>
        <end position="116"/>
    </location>
</feature>
<evidence type="ECO:0000256" key="2">
    <source>
        <dbReference type="ARBA" id="ARBA00022679"/>
    </source>
</evidence>
<feature type="region of interest" description="Disordered" evidence="6">
    <location>
        <begin position="490"/>
        <end position="532"/>
    </location>
</feature>
<name>A0A2T0AAD8_RHOTO</name>
<dbReference type="Pfam" id="PF08544">
    <property type="entry name" value="GHMP_kinases_C"/>
    <property type="match status" value="1"/>
</dbReference>
<evidence type="ECO:0000259" key="9">
    <source>
        <dbReference type="Pfam" id="PF10509"/>
    </source>
</evidence>
<comment type="caution">
    <text evidence="10">The sequence shown here is derived from an EMBL/GenBank/DDBJ whole genome shotgun (WGS) entry which is preliminary data.</text>
</comment>
<dbReference type="Gene3D" id="3.30.70.890">
    <property type="entry name" value="GHMP kinase, C-terminal domain"/>
    <property type="match status" value="1"/>
</dbReference>
<dbReference type="Pfam" id="PF00288">
    <property type="entry name" value="GHMP_kinases_N"/>
    <property type="match status" value="1"/>
</dbReference>
<feature type="domain" description="GHMP kinase N-terminal" evidence="7">
    <location>
        <begin position="201"/>
        <end position="273"/>
    </location>
</feature>
<evidence type="ECO:0000313" key="11">
    <source>
        <dbReference type="Proteomes" id="UP000239560"/>
    </source>
</evidence>
<dbReference type="InterPro" id="IPR019741">
    <property type="entry name" value="Galactokinase_CS"/>
</dbReference>
<dbReference type="GO" id="GO:0005524">
    <property type="term" value="F:ATP binding"/>
    <property type="evidence" value="ECO:0007669"/>
    <property type="project" value="UniProtKB-KW"/>
</dbReference>
<dbReference type="EMBL" id="LCTV02000005">
    <property type="protein sequence ID" value="PRQ74968.1"/>
    <property type="molecule type" value="Genomic_DNA"/>
</dbReference>
<dbReference type="Gene3D" id="3.30.230.10">
    <property type="match status" value="1"/>
</dbReference>
<dbReference type="PANTHER" id="PTHR10457">
    <property type="entry name" value="MEVALONATE KINASE/GALACTOKINASE"/>
    <property type="match status" value="1"/>
</dbReference>
<dbReference type="PROSITE" id="PS00106">
    <property type="entry name" value="GALACTOKINASE"/>
    <property type="match status" value="1"/>
</dbReference>
<evidence type="ECO:0000313" key="10">
    <source>
        <dbReference type="EMBL" id="PRQ74968.1"/>
    </source>
</evidence>
<protein>
    <submittedName>
        <fullName evidence="10">Galactokinase</fullName>
    </submittedName>
</protein>
<dbReference type="Pfam" id="PF10509">
    <property type="entry name" value="GalKase_gal_bdg"/>
    <property type="match status" value="1"/>
</dbReference>
<dbReference type="InterPro" id="IPR020568">
    <property type="entry name" value="Ribosomal_Su5_D2-typ_SF"/>
</dbReference>
<evidence type="ECO:0000256" key="1">
    <source>
        <dbReference type="ARBA" id="ARBA00006566"/>
    </source>
</evidence>
<dbReference type="InterPro" id="IPR006204">
    <property type="entry name" value="GHMP_kinase_N_dom"/>
</dbReference>
<comment type="similarity">
    <text evidence="1">Belongs to the GHMP kinase family. GalK subfamily.</text>
</comment>
<dbReference type="PRINTS" id="PR00959">
    <property type="entry name" value="MEVGALKINASE"/>
</dbReference>
<dbReference type="InterPro" id="IPR019539">
    <property type="entry name" value="GalKase_N"/>
</dbReference>
<evidence type="ECO:0000256" key="3">
    <source>
        <dbReference type="ARBA" id="ARBA00022741"/>
    </source>
</evidence>
<proteinExistence type="inferred from homology"/>
<gene>
    <name evidence="10" type="ORF">AAT19DRAFT_13990</name>
</gene>
<sequence length="648" mass="70872">MTLSSSPRRPARSSLVFFSSYPLDSLAVRCETMPSLETSPLPLADSLDQVYTQAALSHEGERWNEVFEEFKREYGVAVDKVARAPGRVNIIGEHIDYCGFSVLPAAIERDVLVAFSTASPSSSSKDIPSPSEKGKTVFVLRNSSSKFSPTSFEVDLTGDGTDLALPQEHHWSSYFIAGTKGILGHLYRKPRQSDFTPPERVLVLVNGTVPEGSGLSSSSAMTTASAISVLEIVGRREGDDGISRRDVTNVAIESERLVGVNSGGMDQSASVFSRPMHLLHIEFIPTLEARAIPLPQTNPPFSFVIANTLVTSNKKVTAKYHYNLRVVECRLGALLLAKFLGLHYTHETRPFPSYKTLLDAYFKNRGPTHGPIRSNSQRPEKLVPDGATVPALPSSRLPPKTASGTHELKTMLGLIGQALGGPGMEDGMTWEQVAERLEVDPKVLEKSVTDREVEPKDGRFKLWTRARHVFTEALRVYEFKDLLCDTAATSQRASPSDIEDGHTTPILETSASDSLPDLQTAPVDPYSTSSLAVPKHADPSSYLLEQMGKLMNESMESCQKDYECSCPELDELVSIARENGALGSRVTGAGWGGATVSLVREPDVPRFIDALKSDYYNKRFPKLSEQELSDAVLATKPEHGALLFQNSD</sequence>
<evidence type="ECO:0000259" key="8">
    <source>
        <dbReference type="Pfam" id="PF08544"/>
    </source>
</evidence>
<dbReference type="GO" id="GO:0006012">
    <property type="term" value="P:galactose metabolic process"/>
    <property type="evidence" value="ECO:0007669"/>
    <property type="project" value="TreeGrafter"/>
</dbReference>
<dbReference type="Proteomes" id="UP000239560">
    <property type="component" value="Unassembled WGS sequence"/>
</dbReference>
<feature type="domain" description="GHMP kinase C-terminal" evidence="8">
    <location>
        <begin position="544"/>
        <end position="616"/>
    </location>
</feature>
<dbReference type="InterPro" id="IPR013750">
    <property type="entry name" value="GHMP_kinase_C_dom"/>
</dbReference>
<keyword evidence="2" id="KW-0808">Transferase</keyword>
<keyword evidence="5" id="KW-0067">ATP-binding</keyword>
<reference evidence="10 11" key="1">
    <citation type="journal article" date="2018" name="Elife">
        <title>Functional genomics of lipid metabolism in the oleaginous yeast Rhodosporidium toruloides.</title>
        <authorList>
            <person name="Coradetti S.T."/>
            <person name="Pinel D."/>
            <person name="Geiselman G."/>
            <person name="Ito M."/>
            <person name="Mondo S."/>
            <person name="Reilly M.C."/>
            <person name="Cheng Y.F."/>
            <person name="Bauer S."/>
            <person name="Grigoriev I."/>
            <person name="Gladden J.M."/>
            <person name="Simmons B.A."/>
            <person name="Brem R."/>
            <person name="Arkin A.P."/>
            <person name="Skerker J.M."/>
        </authorList>
    </citation>
    <scope>NUCLEOTIDE SEQUENCE [LARGE SCALE GENOMIC DNA]</scope>
    <source>
        <strain evidence="10 11">NBRC 0880</strain>
    </source>
</reference>
<evidence type="ECO:0000256" key="5">
    <source>
        <dbReference type="ARBA" id="ARBA00022840"/>
    </source>
</evidence>
<dbReference type="AlphaFoldDB" id="A0A2T0AAD8"/>
<dbReference type="GO" id="GO:0004335">
    <property type="term" value="F:galactokinase activity"/>
    <property type="evidence" value="ECO:0007669"/>
    <property type="project" value="TreeGrafter"/>
</dbReference>
<keyword evidence="4 10" id="KW-0418">Kinase</keyword>
<dbReference type="SUPFAM" id="SSF54211">
    <property type="entry name" value="Ribosomal protein S5 domain 2-like"/>
    <property type="match status" value="1"/>
</dbReference>
<dbReference type="SUPFAM" id="SSF55060">
    <property type="entry name" value="GHMP Kinase, C-terminal domain"/>
    <property type="match status" value="1"/>
</dbReference>
<dbReference type="InterPro" id="IPR014721">
    <property type="entry name" value="Ribsml_uS5_D2-typ_fold_subgr"/>
</dbReference>
<keyword evidence="3" id="KW-0547">Nucleotide-binding</keyword>
<dbReference type="PANTHER" id="PTHR10457:SF7">
    <property type="entry name" value="GALACTOKINASE-RELATED"/>
    <property type="match status" value="1"/>
</dbReference>
<dbReference type="GO" id="GO:0005829">
    <property type="term" value="C:cytosol"/>
    <property type="evidence" value="ECO:0007669"/>
    <property type="project" value="TreeGrafter"/>
</dbReference>
<organism evidence="10 11">
    <name type="scientific">Rhodotorula toruloides</name>
    <name type="common">Yeast</name>
    <name type="synonym">Rhodosporidium toruloides</name>
    <dbReference type="NCBI Taxonomy" id="5286"/>
    <lineage>
        <taxon>Eukaryota</taxon>
        <taxon>Fungi</taxon>
        <taxon>Dikarya</taxon>
        <taxon>Basidiomycota</taxon>
        <taxon>Pucciniomycotina</taxon>
        <taxon>Microbotryomycetes</taxon>
        <taxon>Sporidiobolales</taxon>
        <taxon>Sporidiobolaceae</taxon>
        <taxon>Rhodotorula</taxon>
    </lineage>
</organism>
<evidence type="ECO:0000256" key="6">
    <source>
        <dbReference type="SAM" id="MobiDB-lite"/>
    </source>
</evidence>
<accession>A0A2T0AAD8</accession>
<evidence type="ECO:0000256" key="4">
    <source>
        <dbReference type="ARBA" id="ARBA00022777"/>
    </source>
</evidence>
<dbReference type="InterPro" id="IPR006203">
    <property type="entry name" value="GHMP_knse_ATP-bd_CS"/>
</dbReference>
<evidence type="ECO:0000259" key="7">
    <source>
        <dbReference type="Pfam" id="PF00288"/>
    </source>
</evidence>
<dbReference type="OrthoDB" id="187738at2759"/>
<dbReference type="Gene3D" id="1.20.1440.340">
    <property type="match status" value="1"/>
</dbReference>
<dbReference type="InterPro" id="IPR036554">
    <property type="entry name" value="GHMP_kinase_C_sf"/>
</dbReference>
<dbReference type="PROSITE" id="PS00627">
    <property type="entry name" value="GHMP_KINASES_ATP"/>
    <property type="match status" value="1"/>
</dbReference>